<dbReference type="EMBL" id="LS483426">
    <property type="protein sequence ID" value="SQH24377.1"/>
    <property type="molecule type" value="Genomic_DNA"/>
</dbReference>
<evidence type="ECO:0000256" key="4">
    <source>
        <dbReference type="ARBA" id="ARBA00023163"/>
    </source>
</evidence>
<evidence type="ECO:0000259" key="8">
    <source>
        <dbReference type="SMART" id="SM00738"/>
    </source>
</evidence>
<keyword evidence="3 5" id="KW-0805">Transcription regulation</keyword>
<dbReference type="HAMAP" id="MF_00948">
    <property type="entry name" value="NusG"/>
    <property type="match status" value="1"/>
</dbReference>
<name>A0AAX2J2R9_KINKI</name>
<evidence type="ECO:0000313" key="10">
    <source>
        <dbReference type="EMBL" id="SQH24377.1"/>
    </source>
</evidence>
<organism evidence="10 11">
    <name type="scientific">Kingella kingae</name>
    <dbReference type="NCBI Taxonomy" id="504"/>
    <lineage>
        <taxon>Bacteria</taxon>
        <taxon>Pseudomonadati</taxon>
        <taxon>Pseudomonadota</taxon>
        <taxon>Betaproteobacteria</taxon>
        <taxon>Neisseriales</taxon>
        <taxon>Neisseriaceae</taxon>
        <taxon>Kingella</taxon>
    </lineage>
</organism>
<protein>
    <recommendedName>
        <fullName evidence="5 6">Transcription termination/antitermination protein NusG</fullName>
    </recommendedName>
</protein>
<dbReference type="GO" id="GO:0031564">
    <property type="term" value="P:transcription antitermination"/>
    <property type="evidence" value="ECO:0007669"/>
    <property type="project" value="UniProtKB-UniRule"/>
</dbReference>
<keyword evidence="4 5" id="KW-0804">Transcription</keyword>
<dbReference type="InterPro" id="IPR001062">
    <property type="entry name" value="Transcrpt_antiterm_NusG"/>
</dbReference>
<dbReference type="GO" id="GO:0005829">
    <property type="term" value="C:cytosol"/>
    <property type="evidence" value="ECO:0007669"/>
    <property type="project" value="TreeGrafter"/>
</dbReference>
<dbReference type="PANTHER" id="PTHR30265:SF2">
    <property type="entry name" value="TRANSCRIPTION TERMINATION_ANTITERMINATION PROTEIN NUSG"/>
    <property type="match status" value="1"/>
</dbReference>
<evidence type="ECO:0000256" key="1">
    <source>
        <dbReference type="ARBA" id="ARBA00022472"/>
    </source>
</evidence>
<dbReference type="FunFam" id="2.30.30.30:FF:000002">
    <property type="entry name" value="Transcription termination/antitermination factor NusG"/>
    <property type="match status" value="1"/>
</dbReference>
<dbReference type="InterPro" id="IPR015869">
    <property type="entry name" value="Transcrpt_antiterm_NusG_bac_CS"/>
</dbReference>
<feature type="domain" description="NusG-like N-terminal" evidence="8">
    <location>
        <begin position="2"/>
        <end position="111"/>
    </location>
</feature>
<evidence type="ECO:0000313" key="11">
    <source>
        <dbReference type="Proteomes" id="UP000248598"/>
    </source>
</evidence>
<sequence length="183" mass="21032">MAKRWYVVQAYSGFEKNVQKTLKERIAREGMEDYFGRILVPVEEVVDVKNGRRNISERKFFPGYVLVEMEMTDSSWHLVKSTPRVNGFIGGTLHRPLPITQKEVDIMMEQVGGKSEEGGYKKPKPRVEFDIGQQIRVVAGPFADTNGTVEHVDYERNKLRVNVQIFGRETPVELEFGQVEKIV</sequence>
<evidence type="ECO:0000256" key="2">
    <source>
        <dbReference type="ARBA" id="ARBA00022814"/>
    </source>
</evidence>
<dbReference type="InterPro" id="IPR006645">
    <property type="entry name" value="NGN-like_dom"/>
</dbReference>
<evidence type="ECO:0000256" key="5">
    <source>
        <dbReference type="HAMAP-Rule" id="MF_00948"/>
    </source>
</evidence>
<dbReference type="InterPro" id="IPR043425">
    <property type="entry name" value="NusG-like"/>
</dbReference>
<evidence type="ECO:0000256" key="3">
    <source>
        <dbReference type="ARBA" id="ARBA00023015"/>
    </source>
</evidence>
<dbReference type="SUPFAM" id="SSF82679">
    <property type="entry name" value="N-utilization substance G protein NusG, N-terminal domain"/>
    <property type="match status" value="1"/>
</dbReference>
<dbReference type="NCBIfam" id="TIGR00922">
    <property type="entry name" value="nusG"/>
    <property type="match status" value="1"/>
</dbReference>
<dbReference type="PANTHER" id="PTHR30265">
    <property type="entry name" value="RHO-INTERACTING TRANSCRIPTION TERMINATION FACTOR NUSG"/>
    <property type="match status" value="1"/>
</dbReference>
<dbReference type="GO" id="GO:0006354">
    <property type="term" value="P:DNA-templated transcription elongation"/>
    <property type="evidence" value="ECO:0007669"/>
    <property type="project" value="UniProtKB-UniRule"/>
</dbReference>
<dbReference type="SUPFAM" id="SSF50104">
    <property type="entry name" value="Translation proteins SH3-like domain"/>
    <property type="match status" value="1"/>
</dbReference>
<keyword evidence="2 5" id="KW-0889">Transcription antitermination</keyword>
<dbReference type="CDD" id="cd09891">
    <property type="entry name" value="NGN_Bact_1"/>
    <property type="match status" value="1"/>
</dbReference>
<comment type="function">
    <text evidence="5 7">Participates in transcription elongation, termination and antitermination.</text>
</comment>
<dbReference type="GeneID" id="93261863"/>
<reference evidence="10 11" key="1">
    <citation type="submission" date="2018-06" db="EMBL/GenBank/DDBJ databases">
        <authorList>
            <consortium name="Pathogen Informatics"/>
            <person name="Doyle S."/>
        </authorList>
    </citation>
    <scope>NUCLEOTIDE SEQUENCE [LARGE SCALE GENOMIC DNA]</scope>
    <source>
        <strain evidence="10 11">NCTC10529</strain>
    </source>
</reference>
<evidence type="ECO:0000256" key="7">
    <source>
        <dbReference type="RuleBase" id="RU000538"/>
    </source>
</evidence>
<dbReference type="GO" id="GO:0006353">
    <property type="term" value="P:DNA-templated transcription termination"/>
    <property type="evidence" value="ECO:0007669"/>
    <property type="project" value="UniProtKB-UniRule"/>
</dbReference>
<dbReference type="PROSITE" id="PS01014">
    <property type="entry name" value="NUSG"/>
    <property type="match status" value="1"/>
</dbReference>
<dbReference type="GO" id="GO:0032784">
    <property type="term" value="P:regulation of DNA-templated transcription elongation"/>
    <property type="evidence" value="ECO:0007669"/>
    <property type="project" value="InterPro"/>
</dbReference>
<dbReference type="CDD" id="cd06091">
    <property type="entry name" value="KOW_NusG"/>
    <property type="match status" value="1"/>
</dbReference>
<dbReference type="RefSeq" id="WP_003787944.1">
    <property type="nucleotide sequence ID" value="NZ_CP091518.1"/>
</dbReference>
<dbReference type="Gene3D" id="3.30.70.940">
    <property type="entry name" value="NusG, N-terminal domain"/>
    <property type="match status" value="1"/>
</dbReference>
<comment type="similarity">
    <text evidence="5 7">Belongs to the NusG family.</text>
</comment>
<dbReference type="Gene3D" id="2.30.30.30">
    <property type="match status" value="1"/>
</dbReference>
<dbReference type="InterPro" id="IPR005824">
    <property type="entry name" value="KOW"/>
</dbReference>
<dbReference type="SMART" id="SM00738">
    <property type="entry name" value="NGN"/>
    <property type="match status" value="1"/>
</dbReference>
<dbReference type="AlphaFoldDB" id="A0AAX2J2R9"/>
<dbReference type="Pfam" id="PF02357">
    <property type="entry name" value="NusG"/>
    <property type="match status" value="1"/>
</dbReference>
<evidence type="ECO:0000256" key="6">
    <source>
        <dbReference type="NCBIfam" id="TIGR00922"/>
    </source>
</evidence>
<dbReference type="PRINTS" id="PR00338">
    <property type="entry name" value="NUSGTNSCPFCT"/>
</dbReference>
<dbReference type="FunFam" id="3.30.70.940:FF:000001">
    <property type="entry name" value="Transcription termination/antitermination protein NusG"/>
    <property type="match status" value="1"/>
</dbReference>
<evidence type="ECO:0000259" key="9">
    <source>
        <dbReference type="SMART" id="SM00739"/>
    </source>
</evidence>
<dbReference type="InterPro" id="IPR014722">
    <property type="entry name" value="Rib_uL2_dom2"/>
</dbReference>
<dbReference type="InterPro" id="IPR008991">
    <property type="entry name" value="Translation_prot_SH3-like_sf"/>
</dbReference>
<dbReference type="Pfam" id="PF00467">
    <property type="entry name" value="KOW"/>
    <property type="match status" value="1"/>
</dbReference>
<dbReference type="Proteomes" id="UP000248598">
    <property type="component" value="Chromosome 1"/>
</dbReference>
<dbReference type="SMART" id="SM00739">
    <property type="entry name" value="KOW"/>
    <property type="match status" value="1"/>
</dbReference>
<dbReference type="InterPro" id="IPR047050">
    <property type="entry name" value="NGN"/>
</dbReference>
<accession>A0AAX2J2R9</accession>
<proteinExistence type="inferred from homology"/>
<keyword evidence="1 5" id="KW-0806">Transcription termination</keyword>
<gene>
    <name evidence="5 10" type="primary">nusG</name>
    <name evidence="10" type="ORF">NCTC10529_00550</name>
</gene>
<dbReference type="InterPro" id="IPR036735">
    <property type="entry name" value="NGN_dom_sf"/>
</dbReference>
<feature type="domain" description="KOW" evidence="9">
    <location>
        <begin position="128"/>
        <end position="155"/>
    </location>
</feature>